<proteinExistence type="predicted"/>
<dbReference type="EMBL" id="FPKW01000022">
    <property type="protein sequence ID" value="SFZ96609.1"/>
    <property type="molecule type" value="Genomic_DNA"/>
</dbReference>
<evidence type="ECO:0000313" key="2">
    <source>
        <dbReference type="EMBL" id="SFZ96609.1"/>
    </source>
</evidence>
<dbReference type="AlphaFoldDB" id="A0A1K2IVZ4"/>
<dbReference type="OrthoDB" id="654744at2"/>
<feature type="transmembrane region" description="Helical" evidence="1">
    <location>
        <begin position="84"/>
        <end position="104"/>
    </location>
</feature>
<evidence type="ECO:0000313" key="3">
    <source>
        <dbReference type="Proteomes" id="UP000182034"/>
    </source>
</evidence>
<feature type="transmembrane region" description="Helical" evidence="1">
    <location>
        <begin position="12"/>
        <end position="31"/>
    </location>
</feature>
<keyword evidence="1" id="KW-1133">Transmembrane helix</keyword>
<dbReference type="Proteomes" id="UP000182034">
    <property type="component" value="Unassembled WGS sequence"/>
</dbReference>
<evidence type="ECO:0008006" key="4">
    <source>
        <dbReference type="Google" id="ProtNLM"/>
    </source>
</evidence>
<keyword evidence="1" id="KW-0812">Transmembrane</keyword>
<feature type="transmembrane region" description="Helical" evidence="1">
    <location>
        <begin position="150"/>
        <end position="167"/>
    </location>
</feature>
<dbReference type="RefSeq" id="WP_072412503.1">
    <property type="nucleotide sequence ID" value="NZ_FPKW01000022.1"/>
</dbReference>
<keyword evidence="3" id="KW-1185">Reference proteome</keyword>
<sequence>MTKKDFFNILQWSLVIFVALYMITYGAAKFTQFGEISEYSRPLFSYQGMDIMWAFYSYSKTYAIILGLFEILGSLLFLIPKTRIIGGLLLSSILINIILQDYFYDVHRGAMANAVTYQILIIVVFFMNKEKLIAMIKSSSINFNFQRKKIVLQIFLILVLLFLLMLAQEGMGLLLNILKI</sequence>
<protein>
    <recommendedName>
        <fullName evidence="4">DoxX-like family protein</fullName>
    </recommendedName>
</protein>
<organism evidence="2 3">
    <name type="scientific">Chryseobacterium limigenitum</name>
    <dbReference type="NCBI Taxonomy" id="1612149"/>
    <lineage>
        <taxon>Bacteria</taxon>
        <taxon>Pseudomonadati</taxon>
        <taxon>Bacteroidota</taxon>
        <taxon>Flavobacteriia</taxon>
        <taxon>Flavobacteriales</taxon>
        <taxon>Weeksellaceae</taxon>
        <taxon>Chryseobacterium group</taxon>
        <taxon>Chryseobacterium</taxon>
    </lineage>
</organism>
<accession>A0A1K2IVZ4</accession>
<feature type="transmembrane region" description="Helical" evidence="1">
    <location>
        <begin position="110"/>
        <end position="129"/>
    </location>
</feature>
<dbReference type="STRING" id="1612149.SAMN05216324_12254"/>
<reference evidence="3" key="1">
    <citation type="submission" date="2016-10" db="EMBL/GenBank/DDBJ databases">
        <authorList>
            <person name="Varghese N."/>
            <person name="Submissions S."/>
        </authorList>
    </citation>
    <scope>NUCLEOTIDE SEQUENCE [LARGE SCALE GENOMIC DNA]</scope>
    <source>
        <strain evidence="3">SUR2</strain>
    </source>
</reference>
<evidence type="ECO:0000256" key="1">
    <source>
        <dbReference type="SAM" id="Phobius"/>
    </source>
</evidence>
<keyword evidence="1" id="KW-0472">Membrane</keyword>
<name>A0A1K2IVZ4_9FLAO</name>
<gene>
    <name evidence="2" type="ORF">SAMN05216324_12254</name>
</gene>
<feature type="transmembrane region" description="Helical" evidence="1">
    <location>
        <begin position="51"/>
        <end position="72"/>
    </location>
</feature>